<proteinExistence type="predicted"/>
<dbReference type="InterPro" id="IPR036237">
    <property type="entry name" value="Xyl_isomerase-like_sf"/>
</dbReference>
<keyword evidence="2" id="KW-0413">Isomerase</keyword>
<dbReference type="STRING" id="1267423.SAMN05216290_1704"/>
<dbReference type="OrthoDB" id="9798407at2"/>
<dbReference type="RefSeq" id="WP_090258071.1">
    <property type="nucleotide sequence ID" value="NZ_FOIR01000001.1"/>
</dbReference>
<name>A0A1I0P4R5_9BACT</name>
<dbReference type="InterPro" id="IPR050312">
    <property type="entry name" value="IolE/XylAMocC-like"/>
</dbReference>
<dbReference type="GO" id="GO:0016853">
    <property type="term" value="F:isomerase activity"/>
    <property type="evidence" value="ECO:0007669"/>
    <property type="project" value="UniProtKB-KW"/>
</dbReference>
<dbReference type="PANTHER" id="PTHR12110">
    <property type="entry name" value="HYDROXYPYRUVATE ISOMERASE"/>
    <property type="match status" value="1"/>
</dbReference>
<dbReference type="GeneID" id="99986427"/>
<evidence type="ECO:0000313" key="3">
    <source>
        <dbReference type="Proteomes" id="UP000199437"/>
    </source>
</evidence>
<dbReference type="EMBL" id="FOIR01000001">
    <property type="protein sequence ID" value="SEW09036.1"/>
    <property type="molecule type" value="Genomic_DNA"/>
</dbReference>
<evidence type="ECO:0000313" key="2">
    <source>
        <dbReference type="EMBL" id="SEW09036.1"/>
    </source>
</evidence>
<sequence length="320" mass="35172">MKRRAFIKNGMLATGAAMTLGLEACSTSEIKATPYGLGLFSIPKMLDTDIRAGFKMLAEMGYKEVELYGPFPFSVQSVKDSWAAVTPQLGFSGSGFFGNDVKTFASTLKEFGLKATSTHADIETLQTRMPQMAEAAHELGMECVGIPSIPPELRTSLDDYKRMADVFNEVGANAKKEGLKFIYHNHGYGLHEMEGEIPVNLILENTDPDTVFLEMDIFWTVAGGADPVAYLKNNPGRYVAMHLKDMKEKKEFSGDGGDPSQWIELFPYMTTAGDGVLDLKSIVSEGAKNGVKHFFIEQDMVANPEVALKRSIDHLKAIHP</sequence>
<reference evidence="3" key="1">
    <citation type="submission" date="2016-10" db="EMBL/GenBank/DDBJ databases">
        <authorList>
            <person name="Varghese N."/>
            <person name="Submissions S."/>
        </authorList>
    </citation>
    <scope>NUCLEOTIDE SEQUENCE [LARGE SCALE GENOMIC DNA]</scope>
    <source>
        <strain evidence="3">CGMCC 1.12402</strain>
    </source>
</reference>
<dbReference type="Gene3D" id="3.20.20.150">
    <property type="entry name" value="Divalent-metal-dependent TIM barrel enzymes"/>
    <property type="match status" value="1"/>
</dbReference>
<feature type="domain" description="Xylose isomerase-like TIM barrel" evidence="1">
    <location>
        <begin position="55"/>
        <end position="317"/>
    </location>
</feature>
<dbReference type="Proteomes" id="UP000199437">
    <property type="component" value="Unassembled WGS sequence"/>
</dbReference>
<evidence type="ECO:0000259" key="1">
    <source>
        <dbReference type="Pfam" id="PF01261"/>
    </source>
</evidence>
<dbReference type="SUPFAM" id="SSF51658">
    <property type="entry name" value="Xylose isomerase-like"/>
    <property type="match status" value="1"/>
</dbReference>
<dbReference type="Pfam" id="PF01261">
    <property type="entry name" value="AP_endonuc_2"/>
    <property type="match status" value="1"/>
</dbReference>
<keyword evidence="3" id="KW-1185">Reference proteome</keyword>
<organism evidence="2 3">
    <name type="scientific">Roseivirga pacifica</name>
    <dbReference type="NCBI Taxonomy" id="1267423"/>
    <lineage>
        <taxon>Bacteria</taxon>
        <taxon>Pseudomonadati</taxon>
        <taxon>Bacteroidota</taxon>
        <taxon>Cytophagia</taxon>
        <taxon>Cytophagales</taxon>
        <taxon>Roseivirgaceae</taxon>
        <taxon>Roseivirga</taxon>
    </lineage>
</organism>
<protein>
    <submittedName>
        <fullName evidence="2">Sugar phosphate isomerase/epimerase</fullName>
    </submittedName>
</protein>
<gene>
    <name evidence="2" type="ORF">SAMN05216290_1704</name>
</gene>
<dbReference type="PANTHER" id="PTHR12110:SF41">
    <property type="entry name" value="INOSOSE DEHYDRATASE"/>
    <property type="match status" value="1"/>
</dbReference>
<dbReference type="AlphaFoldDB" id="A0A1I0P4R5"/>
<accession>A0A1I0P4R5</accession>
<dbReference type="InterPro" id="IPR013022">
    <property type="entry name" value="Xyl_isomerase-like_TIM-brl"/>
</dbReference>